<dbReference type="GO" id="GO:0006419">
    <property type="term" value="P:alanyl-tRNA aminoacylation"/>
    <property type="evidence" value="ECO:0007669"/>
    <property type="project" value="UniProtKB-UniRule"/>
</dbReference>
<dbReference type="RefSeq" id="WP_123521714.1">
    <property type="nucleotide sequence ID" value="NZ_JBHLWF010000077.1"/>
</dbReference>
<feature type="binding site" evidence="12">
    <location>
        <position position="569"/>
    </location>
    <ligand>
        <name>Zn(2+)</name>
        <dbReference type="ChEBI" id="CHEBI:29105"/>
    </ligand>
</feature>
<gene>
    <name evidence="12" type="primary">alaS</name>
    <name evidence="14" type="ORF">EDC25_108148</name>
</gene>
<comment type="domain">
    <text evidence="12">Consists of three domains; the N-terminal catalytic domain, the editing domain and the C-terminal C-Ala domain. The editing domain removes incorrectly charged amino acids, while the C-Ala domain, along with tRNA(Ala), serves as a bridge to cooperatively bring together the editing and aminoacylation centers thus stimulating deacylation of misacylated tRNAs.</text>
</comment>
<feature type="binding site" evidence="12">
    <location>
        <position position="565"/>
    </location>
    <ligand>
        <name>Zn(2+)</name>
        <dbReference type="ChEBI" id="CHEBI:29105"/>
    </ligand>
</feature>
<dbReference type="InterPro" id="IPR018165">
    <property type="entry name" value="Ala-tRNA-synth_IIc_core"/>
</dbReference>
<dbReference type="GO" id="GO:0002161">
    <property type="term" value="F:aminoacyl-tRNA deacylase activity"/>
    <property type="evidence" value="ECO:0007669"/>
    <property type="project" value="TreeGrafter"/>
</dbReference>
<evidence type="ECO:0000256" key="6">
    <source>
        <dbReference type="ARBA" id="ARBA00022741"/>
    </source>
</evidence>
<evidence type="ECO:0000256" key="9">
    <source>
        <dbReference type="ARBA" id="ARBA00022884"/>
    </source>
</evidence>
<evidence type="ECO:0000256" key="3">
    <source>
        <dbReference type="ARBA" id="ARBA00022555"/>
    </source>
</evidence>
<comment type="subcellular location">
    <subcellularLocation>
        <location evidence="1 12">Cytoplasm</location>
    </subcellularLocation>
</comment>
<evidence type="ECO:0000256" key="5">
    <source>
        <dbReference type="ARBA" id="ARBA00022723"/>
    </source>
</evidence>
<evidence type="ECO:0000313" key="15">
    <source>
        <dbReference type="Proteomes" id="UP000294599"/>
    </source>
</evidence>
<comment type="caution">
    <text evidence="14">The sequence shown here is derived from an EMBL/GenBank/DDBJ whole genome shotgun (WGS) entry which is preliminary data.</text>
</comment>
<dbReference type="InterPro" id="IPR002318">
    <property type="entry name" value="Ala-tRNA-lgiase_IIc"/>
</dbReference>
<dbReference type="Gene3D" id="3.10.310.40">
    <property type="match status" value="1"/>
</dbReference>
<dbReference type="SMART" id="SM00863">
    <property type="entry name" value="tRNA_SAD"/>
    <property type="match status" value="1"/>
</dbReference>
<keyword evidence="3 12" id="KW-0820">tRNA-binding</keyword>
<evidence type="ECO:0000256" key="11">
    <source>
        <dbReference type="ARBA" id="ARBA00023146"/>
    </source>
</evidence>
<keyword evidence="5 12" id="KW-0479">Metal-binding</keyword>
<dbReference type="FunFam" id="3.10.310.40:FF:000001">
    <property type="entry name" value="Alanine--tRNA ligase"/>
    <property type="match status" value="1"/>
</dbReference>
<dbReference type="Gene3D" id="6.10.250.550">
    <property type="match status" value="1"/>
</dbReference>
<comment type="function">
    <text evidence="12">Catalyzes the attachment of alanine to tRNA(Ala) in a two-step reaction: alanine is first activated by ATP to form Ala-AMP and then transferred to the acceptor end of tRNA(Ala). Also edits incorrectly charged Ser-tRNA(Ala) and Gly-tRNA(Ala) via its editing domain.</text>
</comment>
<dbReference type="PANTHER" id="PTHR11777">
    <property type="entry name" value="ALANYL-TRNA SYNTHETASE"/>
    <property type="match status" value="1"/>
</dbReference>
<dbReference type="OrthoDB" id="9803884at2"/>
<dbReference type="InterPro" id="IPR050058">
    <property type="entry name" value="Ala-tRNA_ligase"/>
</dbReference>
<dbReference type="Pfam" id="PF01411">
    <property type="entry name" value="tRNA-synt_2c"/>
    <property type="match status" value="1"/>
</dbReference>
<protein>
    <recommendedName>
        <fullName evidence="12">Alanine--tRNA ligase</fullName>
        <ecNumber evidence="12">6.1.1.7</ecNumber>
    </recommendedName>
    <alternativeName>
        <fullName evidence="12">Alanyl-tRNA synthetase</fullName>
        <shortName evidence="12">AlaRS</shortName>
    </alternativeName>
</protein>
<dbReference type="GO" id="GO:0005829">
    <property type="term" value="C:cytosol"/>
    <property type="evidence" value="ECO:0007669"/>
    <property type="project" value="TreeGrafter"/>
</dbReference>
<dbReference type="Gene3D" id="2.40.30.130">
    <property type="match status" value="1"/>
</dbReference>
<comment type="catalytic activity">
    <reaction evidence="12">
        <text>tRNA(Ala) + L-alanine + ATP = L-alanyl-tRNA(Ala) + AMP + diphosphate</text>
        <dbReference type="Rhea" id="RHEA:12540"/>
        <dbReference type="Rhea" id="RHEA-COMP:9657"/>
        <dbReference type="Rhea" id="RHEA-COMP:9923"/>
        <dbReference type="ChEBI" id="CHEBI:30616"/>
        <dbReference type="ChEBI" id="CHEBI:33019"/>
        <dbReference type="ChEBI" id="CHEBI:57972"/>
        <dbReference type="ChEBI" id="CHEBI:78442"/>
        <dbReference type="ChEBI" id="CHEBI:78497"/>
        <dbReference type="ChEBI" id="CHEBI:456215"/>
        <dbReference type="EC" id="6.1.1.7"/>
    </reaction>
</comment>
<feature type="binding site" evidence="12">
    <location>
        <position position="671"/>
    </location>
    <ligand>
        <name>Zn(2+)</name>
        <dbReference type="ChEBI" id="CHEBI:29105"/>
    </ligand>
</feature>
<dbReference type="Pfam" id="PF02272">
    <property type="entry name" value="DHHA1"/>
    <property type="match status" value="1"/>
</dbReference>
<dbReference type="PRINTS" id="PR00980">
    <property type="entry name" value="TRNASYNTHALA"/>
</dbReference>
<organism evidence="14 15">
    <name type="scientific">Pseudofulvimonas gallinarii</name>
    <dbReference type="NCBI Taxonomy" id="634155"/>
    <lineage>
        <taxon>Bacteria</taxon>
        <taxon>Pseudomonadati</taxon>
        <taxon>Pseudomonadota</taxon>
        <taxon>Gammaproteobacteria</taxon>
        <taxon>Lysobacterales</taxon>
        <taxon>Rhodanobacteraceae</taxon>
        <taxon>Pseudofulvimonas</taxon>
    </lineage>
</organism>
<reference evidence="14 15" key="1">
    <citation type="submission" date="2019-03" db="EMBL/GenBank/DDBJ databases">
        <title>Genomic Encyclopedia of Type Strains, Phase IV (KMG-IV): sequencing the most valuable type-strain genomes for metagenomic binning, comparative biology and taxonomic classification.</title>
        <authorList>
            <person name="Goeker M."/>
        </authorList>
    </citation>
    <scope>NUCLEOTIDE SEQUENCE [LARGE SCALE GENOMIC DNA]</scope>
    <source>
        <strain evidence="14 15">DSM 21944</strain>
    </source>
</reference>
<dbReference type="InterPro" id="IPR012947">
    <property type="entry name" value="tRNA_SAD"/>
</dbReference>
<dbReference type="SUPFAM" id="SSF50447">
    <property type="entry name" value="Translation proteins"/>
    <property type="match status" value="1"/>
</dbReference>
<dbReference type="SUPFAM" id="SSF55186">
    <property type="entry name" value="ThrRS/AlaRS common domain"/>
    <property type="match status" value="1"/>
</dbReference>
<dbReference type="SUPFAM" id="SSF55681">
    <property type="entry name" value="Class II aaRS and biotin synthetases"/>
    <property type="match status" value="1"/>
</dbReference>
<dbReference type="InterPro" id="IPR018164">
    <property type="entry name" value="Ala-tRNA-synth_IIc_N"/>
</dbReference>
<evidence type="ECO:0000313" key="14">
    <source>
        <dbReference type="EMBL" id="TCS98563.1"/>
    </source>
</evidence>
<evidence type="ECO:0000256" key="12">
    <source>
        <dbReference type="HAMAP-Rule" id="MF_00036"/>
    </source>
</evidence>
<dbReference type="FunFam" id="3.30.980.10:FF:000004">
    <property type="entry name" value="Alanine--tRNA ligase, cytoplasmic"/>
    <property type="match status" value="1"/>
</dbReference>
<evidence type="ECO:0000256" key="10">
    <source>
        <dbReference type="ARBA" id="ARBA00022917"/>
    </source>
</evidence>
<keyword evidence="10 12" id="KW-0648">Protein biosynthesis</keyword>
<keyword evidence="11 12" id="KW-0030">Aminoacyl-tRNA synthetase</keyword>
<evidence type="ECO:0000259" key="13">
    <source>
        <dbReference type="PROSITE" id="PS50860"/>
    </source>
</evidence>
<dbReference type="NCBIfam" id="TIGR00344">
    <property type="entry name" value="alaS"/>
    <property type="match status" value="1"/>
</dbReference>
<keyword evidence="15" id="KW-1185">Reference proteome</keyword>
<dbReference type="Proteomes" id="UP000294599">
    <property type="component" value="Unassembled WGS sequence"/>
</dbReference>
<dbReference type="InterPro" id="IPR023033">
    <property type="entry name" value="Ala_tRNA_ligase_euk/bac"/>
</dbReference>
<evidence type="ECO:0000256" key="4">
    <source>
        <dbReference type="ARBA" id="ARBA00022598"/>
    </source>
</evidence>
<dbReference type="PANTHER" id="PTHR11777:SF9">
    <property type="entry name" value="ALANINE--TRNA LIGASE, CYTOPLASMIC"/>
    <property type="match status" value="1"/>
</dbReference>
<dbReference type="InterPro" id="IPR045864">
    <property type="entry name" value="aa-tRNA-synth_II/BPL/LPL"/>
</dbReference>
<dbReference type="SUPFAM" id="SSF101353">
    <property type="entry name" value="Putative anticodon-binding domain of alanyl-tRNA synthetase (AlaRS)"/>
    <property type="match status" value="1"/>
</dbReference>
<evidence type="ECO:0000256" key="1">
    <source>
        <dbReference type="ARBA" id="ARBA00004496"/>
    </source>
</evidence>
<evidence type="ECO:0000256" key="8">
    <source>
        <dbReference type="ARBA" id="ARBA00022840"/>
    </source>
</evidence>
<dbReference type="InterPro" id="IPR009000">
    <property type="entry name" value="Transl_B-barrel_sf"/>
</dbReference>
<name>A0A4R3LES6_9GAMM</name>
<dbReference type="CDD" id="cd00673">
    <property type="entry name" value="AlaRS_core"/>
    <property type="match status" value="1"/>
</dbReference>
<dbReference type="InterPro" id="IPR018163">
    <property type="entry name" value="Thr/Ala-tRNA-synth_IIc_edit"/>
</dbReference>
<dbReference type="GO" id="GO:0004813">
    <property type="term" value="F:alanine-tRNA ligase activity"/>
    <property type="evidence" value="ECO:0007669"/>
    <property type="project" value="UniProtKB-UniRule"/>
</dbReference>
<dbReference type="GO" id="GO:0005524">
    <property type="term" value="F:ATP binding"/>
    <property type="evidence" value="ECO:0007669"/>
    <property type="project" value="UniProtKB-UniRule"/>
</dbReference>
<dbReference type="GO" id="GO:0000049">
    <property type="term" value="F:tRNA binding"/>
    <property type="evidence" value="ECO:0007669"/>
    <property type="project" value="UniProtKB-KW"/>
</dbReference>
<dbReference type="FunFam" id="3.30.54.20:FF:000001">
    <property type="entry name" value="Alanine--tRNA ligase"/>
    <property type="match status" value="1"/>
</dbReference>
<dbReference type="GO" id="GO:0008270">
    <property type="term" value="F:zinc ion binding"/>
    <property type="evidence" value="ECO:0007669"/>
    <property type="project" value="UniProtKB-UniRule"/>
</dbReference>
<dbReference type="Gene3D" id="3.30.930.10">
    <property type="entry name" value="Bira Bifunctional Protein, Domain 2"/>
    <property type="match status" value="1"/>
</dbReference>
<feature type="domain" description="Alanyl-transfer RNA synthetases family profile" evidence="13">
    <location>
        <begin position="2"/>
        <end position="710"/>
    </location>
</feature>
<keyword evidence="9 12" id="KW-0694">RNA-binding</keyword>
<dbReference type="EMBL" id="SMAF01000008">
    <property type="protein sequence ID" value="TCS98563.1"/>
    <property type="molecule type" value="Genomic_DNA"/>
</dbReference>
<keyword evidence="12" id="KW-0963">Cytoplasm</keyword>
<accession>A0A4R3LES6</accession>
<dbReference type="FunFam" id="2.40.30.130:FF:000001">
    <property type="entry name" value="Alanine--tRNA ligase"/>
    <property type="match status" value="1"/>
</dbReference>
<dbReference type="EC" id="6.1.1.7" evidence="12"/>
<sequence>MYSSKQIRQQFLDFFRSKAHEIVPSAPLVPGNDPTLLFTNSGMVQFKDVFLGAEKRSYVRAADVQRCLRAGGKHNDLDSVGYTARHHTFFEMLGNWSFGDYFKKEAIAWAWELLTGVWKLPAERLLVTVYHSDDEAYAIWRDDIGVPESRIVRIGDNKGAPYASDNFWQMADTGPCGPCTEIFYDHGAHIAGGPPGSPDEDGDRFIEIWNLVFMQFDRQPDGTLVPLPAPCVDTGMGLERLAAILQGVHSNYEIDLFQALIRRAAELTATADLQNKSLRVIADHIRASAFLIVDGVLPSNEGRGYVLRRIIRRALRHGWMLGVREPFFHRLVADLVAQMGDAYPELVQRQAVVEQALRAEEERFAETLDAGMKIFDEVAARATGTIAGQDAFRLYDTYGFPVDLTADIARERGLSLDMAGFEAAMEQQRQTARAAGKFGGGHTIPAELVAQLSATQFLGYDQVEAEDLKVVALLRDGQSVAAIGDGERALVILDCTPFYGESGGQVGDTGELSSATGRFAVEDTLKLAGAFHAHLGQWTGGTLKVGDLVNGRIDRDRRSAIVLNHTATHLLHAALRKVLGDHVQQKGSLVAPDRLRFDFAHFQPLSADELARIEALVNDEIRANHDADIRHMGMQEALDFGAMALFGEKYGERVRVLRLGEFSTELCGGTHVRRTGDIGVFKILSEGGVAAGVRRIEAVTGTGALAWIGQQQARLDTVAELLGGRRDEVPDRVRALIERQKQLEKDIEALKAKQAASAAGDLAAQAVDVAGLKVLAAVLEGADSKALRDSVDRLKDKLGNAVILLAARSGDGKVQLVAGSHGAALAKVKAGELLGHVASQIGGRGGGRPDLAQGGGEDSPALDAALRAVPDWVRERAA</sequence>
<dbReference type="InterPro" id="IPR018162">
    <property type="entry name" value="Ala-tRNA-ligase_IIc_anticod-bd"/>
</dbReference>
<keyword evidence="4 12" id="KW-0436">Ligase</keyword>
<evidence type="ECO:0000256" key="7">
    <source>
        <dbReference type="ARBA" id="ARBA00022833"/>
    </source>
</evidence>
<dbReference type="InterPro" id="IPR003156">
    <property type="entry name" value="DHHA1_dom"/>
</dbReference>
<comment type="similarity">
    <text evidence="2 12">Belongs to the class-II aminoacyl-tRNA synthetase family.</text>
</comment>
<feature type="binding site" evidence="12">
    <location>
        <position position="667"/>
    </location>
    <ligand>
        <name>Zn(2+)</name>
        <dbReference type="ChEBI" id="CHEBI:29105"/>
    </ligand>
</feature>
<dbReference type="Gene3D" id="3.30.54.20">
    <property type="match status" value="1"/>
</dbReference>
<dbReference type="Gene3D" id="3.30.980.10">
    <property type="entry name" value="Threonyl-trna Synthetase, Chain A, domain 2"/>
    <property type="match status" value="1"/>
</dbReference>
<keyword evidence="8 12" id="KW-0067">ATP-binding</keyword>
<evidence type="ECO:0000256" key="2">
    <source>
        <dbReference type="ARBA" id="ARBA00008226"/>
    </source>
</evidence>
<proteinExistence type="inferred from homology"/>
<dbReference type="Pfam" id="PF07973">
    <property type="entry name" value="tRNA_SAD"/>
    <property type="match status" value="1"/>
</dbReference>
<keyword evidence="7 12" id="KW-0862">Zinc</keyword>
<dbReference type="PROSITE" id="PS50860">
    <property type="entry name" value="AA_TRNA_LIGASE_II_ALA"/>
    <property type="match status" value="1"/>
</dbReference>
<dbReference type="FunFam" id="3.30.930.10:FF:000004">
    <property type="entry name" value="Alanine--tRNA ligase"/>
    <property type="match status" value="1"/>
</dbReference>
<dbReference type="AlphaFoldDB" id="A0A4R3LES6"/>
<dbReference type="GO" id="GO:0045892">
    <property type="term" value="P:negative regulation of DNA-templated transcription"/>
    <property type="evidence" value="ECO:0007669"/>
    <property type="project" value="TreeGrafter"/>
</dbReference>
<dbReference type="HAMAP" id="MF_00036_B">
    <property type="entry name" value="Ala_tRNA_synth_B"/>
    <property type="match status" value="1"/>
</dbReference>
<keyword evidence="6 12" id="KW-0547">Nucleotide-binding</keyword>
<comment type="cofactor">
    <cofactor evidence="12">
        <name>Zn(2+)</name>
        <dbReference type="ChEBI" id="CHEBI:29105"/>
    </cofactor>
    <text evidence="12">Binds 1 zinc ion per subunit.</text>
</comment>